<dbReference type="InterPro" id="IPR048319">
    <property type="entry name" value="Vps52_CC"/>
</dbReference>
<gene>
    <name evidence="9" type="ORF">CUR178_03781</name>
</gene>
<dbReference type="GO" id="GO:0006896">
    <property type="term" value="P:Golgi to vacuole transport"/>
    <property type="evidence" value="ECO:0007669"/>
    <property type="project" value="TreeGrafter"/>
</dbReference>
<dbReference type="GO" id="GO:0005829">
    <property type="term" value="C:cytosol"/>
    <property type="evidence" value="ECO:0007669"/>
    <property type="project" value="GOC"/>
</dbReference>
<evidence type="ECO:0000256" key="5">
    <source>
        <dbReference type="ARBA" id="ARBA00023034"/>
    </source>
</evidence>
<evidence type="ECO:0000259" key="7">
    <source>
        <dbReference type="Pfam" id="PF04129"/>
    </source>
</evidence>
<feature type="compositionally biased region" description="Low complexity" evidence="6">
    <location>
        <begin position="606"/>
        <end position="619"/>
    </location>
</feature>
<feature type="region of interest" description="Disordered" evidence="6">
    <location>
        <begin position="168"/>
        <end position="189"/>
    </location>
</feature>
<dbReference type="GO" id="GO:0000938">
    <property type="term" value="C:GARP complex"/>
    <property type="evidence" value="ECO:0007669"/>
    <property type="project" value="TreeGrafter"/>
</dbReference>
<feature type="domain" description="Vps52 coiled-coil" evidence="7">
    <location>
        <begin position="58"/>
        <end position="260"/>
    </location>
</feature>
<dbReference type="GO" id="GO:0015031">
    <property type="term" value="P:protein transport"/>
    <property type="evidence" value="ECO:0007669"/>
    <property type="project" value="UniProtKB-KW"/>
</dbReference>
<comment type="subcellular location">
    <subcellularLocation>
        <location evidence="1">Golgi apparatus</location>
        <location evidence="1">trans-Golgi network</location>
    </subcellularLocation>
</comment>
<dbReference type="Pfam" id="PF04129">
    <property type="entry name" value="Vps52_CC"/>
    <property type="match status" value="1"/>
</dbReference>
<proteinExistence type="inferred from homology"/>
<protein>
    <recommendedName>
        <fullName evidence="11">Vps52 / Sac2 family protein</fullName>
    </recommendedName>
</protein>
<evidence type="ECO:0000256" key="4">
    <source>
        <dbReference type="ARBA" id="ARBA00022927"/>
    </source>
</evidence>
<dbReference type="RefSeq" id="XP_067692076.1">
    <property type="nucleotide sequence ID" value="XM_067835510.1"/>
</dbReference>
<evidence type="ECO:0000259" key="8">
    <source>
        <dbReference type="Pfam" id="PF20655"/>
    </source>
</evidence>
<organism evidence="9 10">
    <name type="scientific">Leishmania enriettii</name>
    <dbReference type="NCBI Taxonomy" id="5663"/>
    <lineage>
        <taxon>Eukaryota</taxon>
        <taxon>Discoba</taxon>
        <taxon>Euglenozoa</taxon>
        <taxon>Kinetoplastea</taxon>
        <taxon>Metakinetoplastina</taxon>
        <taxon>Trypanosomatida</taxon>
        <taxon>Trypanosomatidae</taxon>
        <taxon>Leishmaniinae</taxon>
        <taxon>Leishmania</taxon>
    </lineage>
</organism>
<evidence type="ECO:0000313" key="10">
    <source>
        <dbReference type="Proteomes" id="UP000674179"/>
    </source>
</evidence>
<dbReference type="GO" id="GO:0042147">
    <property type="term" value="P:retrograde transport, endosome to Golgi"/>
    <property type="evidence" value="ECO:0007669"/>
    <property type="project" value="TreeGrafter"/>
</dbReference>
<dbReference type="KEGG" id="lenr:94171020"/>
<dbReference type="Proteomes" id="UP000674179">
    <property type="component" value="Chromosome 26"/>
</dbReference>
<dbReference type="GeneID" id="94171020"/>
<dbReference type="InterPro" id="IPR048361">
    <property type="entry name" value="Vps52_C"/>
</dbReference>
<feature type="region of interest" description="Disordered" evidence="6">
    <location>
        <begin position="595"/>
        <end position="647"/>
    </location>
</feature>
<sequence length="919" mass="102376">MDLKESDLDDLATIDLADSFLEANLGASERFDERTSHATLQDVCTAFVQSFLMEKGEWVSSLHVSLKECVTVLEGMETVLEKFIGQLDRIQSDIGEVRETLAKTSIELNNARVTEQVLWTAISHLVIPPEVVQIVTQSNDGELGMLFQLTLRELLKYLNYRRGTWQRQNSVPSRRQGSAASPGTNSDTAPQCTVRELRLPLTEFTIYAELLSILDSLTVFACIKVRGFLSRKLHVLTIPNTNVCIRQENSLKQHAVFVHFLRSAPPLLRCAYARGTDGNHQPASVPYRITRAIYNEFKQQYCFIMSSLYLRKIQDYVLTLNAMEYSTATSASVSSVSSNVLGGFTRVQPTAPEIVYTLPSLTNVQSRGYPSDGRVFQLGKRGEIFARVFAPPLIPTLEKAAGRRHSYEETLRSVLHLLIDAVTHEYLFTFEFFAGDTSVYVDVFQPALQFIVDYVSEAVLLQSSGSVRQLLNKHPHASVNPRAKDDTYGLLMLIRLCHEYRFCMKTVRKLACLDTFFDSVLVLLWPTFKRTFDAQLAALRSAQASSLAAVTAHMRSVAERIATVHPLVRNYTAFSCALLGIALGAALAEERMMAAQAEKRHPAQKSSRSPSTASASSSSSRDHSAKKGDSGDGGSPRPAAPRDSSSLDACRDTIEGLMDAGAVLAFEAPEHADVRRRAVEMMAAEDEADAAESQSRFVALLGNIDFLRVQVIHYIEEIVNHILTHVDSATSPRPAGSGGDAAVMRNAYVVNQLHFMWAAAQHAVFPGEERHGITLANRFDFTQLRSMYETYRTRLLEELLAMYFHDFINIVRNDEEVPAATLLRIADHFLLSWKPALDAMRALVMSLMYDAQLANEVMAQACMECLVYNTRFLKIISAAVVSHPPVFAQRPIRTLIVSNQNILAHMRGYSMHIDASSLQ</sequence>
<dbReference type="AlphaFoldDB" id="A0A836H2Y1"/>
<comment type="caution">
    <text evidence="9">The sequence shown here is derived from an EMBL/GenBank/DDBJ whole genome shotgun (WGS) entry which is preliminary data.</text>
</comment>
<dbReference type="GO" id="GO:0032456">
    <property type="term" value="P:endocytic recycling"/>
    <property type="evidence" value="ECO:0007669"/>
    <property type="project" value="TreeGrafter"/>
</dbReference>
<name>A0A836H2Y1_LEIEN</name>
<evidence type="ECO:0000256" key="1">
    <source>
        <dbReference type="ARBA" id="ARBA00004601"/>
    </source>
</evidence>
<accession>A0A836H2Y1</accession>
<dbReference type="OrthoDB" id="19482at2759"/>
<dbReference type="PANTHER" id="PTHR14190:SF7">
    <property type="entry name" value="VACUOLAR PROTEIN SORTING-ASSOCIATED PROTEIN 52 HOMOLOG"/>
    <property type="match status" value="1"/>
</dbReference>
<evidence type="ECO:0000256" key="3">
    <source>
        <dbReference type="ARBA" id="ARBA00022448"/>
    </source>
</evidence>
<dbReference type="InterPro" id="IPR007258">
    <property type="entry name" value="Vps52"/>
</dbReference>
<evidence type="ECO:0008006" key="11">
    <source>
        <dbReference type="Google" id="ProtNLM"/>
    </source>
</evidence>
<evidence type="ECO:0000256" key="6">
    <source>
        <dbReference type="SAM" id="MobiDB-lite"/>
    </source>
</evidence>
<evidence type="ECO:0000256" key="2">
    <source>
        <dbReference type="ARBA" id="ARBA00008180"/>
    </source>
</evidence>
<feature type="compositionally biased region" description="Low complexity" evidence="6">
    <location>
        <begin position="635"/>
        <end position="646"/>
    </location>
</feature>
<comment type="similarity">
    <text evidence="2">Belongs to the VPS52 family.</text>
</comment>
<keyword evidence="10" id="KW-1185">Reference proteome</keyword>
<evidence type="ECO:0000313" key="9">
    <source>
        <dbReference type="EMBL" id="KAG5476610.1"/>
    </source>
</evidence>
<reference evidence="9 10" key="1">
    <citation type="submission" date="2021-02" db="EMBL/GenBank/DDBJ databases">
        <title>Leishmania (Mundinia) enrietti genome sequencing and assembly.</title>
        <authorList>
            <person name="Almutairi H."/>
            <person name="Gatherer D."/>
        </authorList>
    </citation>
    <scope>NUCLEOTIDE SEQUENCE [LARGE SCALE GENOMIC DNA]</scope>
    <source>
        <strain evidence="9">CUR178</strain>
    </source>
</reference>
<keyword evidence="3" id="KW-0813">Transport</keyword>
<dbReference type="PANTHER" id="PTHR14190">
    <property type="entry name" value="SUPPRESSOR OF ACTIN MUTATIONS 2/VACUOLAR PROTEIN SORTING 52"/>
    <property type="match status" value="1"/>
</dbReference>
<dbReference type="GO" id="GO:0019905">
    <property type="term" value="F:syntaxin binding"/>
    <property type="evidence" value="ECO:0007669"/>
    <property type="project" value="TreeGrafter"/>
</dbReference>
<feature type="domain" description="Vps52 C-terminal" evidence="8">
    <location>
        <begin position="486"/>
        <end position="583"/>
    </location>
</feature>
<feature type="domain" description="Vps52 C-terminal" evidence="8">
    <location>
        <begin position="373"/>
        <end position="458"/>
    </location>
</feature>
<keyword evidence="4" id="KW-0653">Protein transport</keyword>
<dbReference type="Pfam" id="PF20655">
    <property type="entry name" value="Vps52_C"/>
    <property type="match status" value="2"/>
</dbReference>
<feature type="compositionally biased region" description="Basic and acidic residues" evidence="6">
    <location>
        <begin position="620"/>
        <end position="630"/>
    </location>
</feature>
<keyword evidence="5" id="KW-0333">Golgi apparatus</keyword>
<dbReference type="EMBL" id="JAFHKP010000026">
    <property type="protein sequence ID" value="KAG5476610.1"/>
    <property type="molecule type" value="Genomic_DNA"/>
</dbReference>